<proteinExistence type="predicted"/>
<comment type="caution">
    <text evidence="2">The sequence shown here is derived from an EMBL/GenBank/DDBJ whole genome shotgun (WGS) entry which is preliminary data.</text>
</comment>
<evidence type="ECO:0000313" key="2">
    <source>
        <dbReference type="EMBL" id="PZP55585.1"/>
    </source>
</evidence>
<dbReference type="EMBL" id="QFOT01000061">
    <property type="protein sequence ID" value="PZP55585.1"/>
    <property type="molecule type" value="Genomic_DNA"/>
</dbReference>
<name>A0A2W5FHV9_9BACT</name>
<sequence>MLQNLSEDEPPQPESDAPDSKLMTEPTPSPDVSKFSDVLSMSEQDALRQQLAGCWNINPGLMNAQDLAVEVKVTVNPDRTVSSVKIVDQARYNSDTFFRAMADSALRAVQNPRCSPLRLPEDKYNLWRDM</sequence>
<dbReference type="Proteomes" id="UP000249739">
    <property type="component" value="Unassembled WGS sequence"/>
</dbReference>
<feature type="compositionally biased region" description="Acidic residues" evidence="1">
    <location>
        <begin position="1"/>
        <end position="11"/>
    </location>
</feature>
<dbReference type="SUPFAM" id="SSF74653">
    <property type="entry name" value="TolA/TonB C-terminal domain"/>
    <property type="match status" value="1"/>
</dbReference>
<dbReference type="Gene3D" id="3.30.1150.10">
    <property type="match status" value="1"/>
</dbReference>
<evidence type="ECO:0000256" key="1">
    <source>
        <dbReference type="SAM" id="MobiDB-lite"/>
    </source>
</evidence>
<organism evidence="2 3">
    <name type="scientific">Micavibrio aeruginosavorus</name>
    <dbReference type="NCBI Taxonomy" id="349221"/>
    <lineage>
        <taxon>Bacteria</taxon>
        <taxon>Pseudomonadati</taxon>
        <taxon>Bdellovibrionota</taxon>
        <taxon>Bdellovibrionia</taxon>
        <taxon>Bdellovibrionales</taxon>
        <taxon>Pseudobdellovibrionaceae</taxon>
        <taxon>Micavibrio</taxon>
    </lineage>
</organism>
<feature type="non-terminal residue" evidence="2">
    <location>
        <position position="130"/>
    </location>
</feature>
<dbReference type="AlphaFoldDB" id="A0A2W5FHV9"/>
<evidence type="ECO:0000313" key="3">
    <source>
        <dbReference type="Proteomes" id="UP000249739"/>
    </source>
</evidence>
<feature type="region of interest" description="Disordered" evidence="1">
    <location>
        <begin position="1"/>
        <end position="35"/>
    </location>
</feature>
<gene>
    <name evidence="2" type="ORF">DI586_06415</name>
</gene>
<reference evidence="2 3" key="1">
    <citation type="submission" date="2017-08" db="EMBL/GenBank/DDBJ databases">
        <title>Infants hospitalized years apart are colonized by the same room-sourced microbial strains.</title>
        <authorList>
            <person name="Brooks B."/>
            <person name="Olm M.R."/>
            <person name="Firek B.A."/>
            <person name="Baker R."/>
            <person name="Thomas B.C."/>
            <person name="Morowitz M.J."/>
            <person name="Banfield J.F."/>
        </authorList>
    </citation>
    <scope>NUCLEOTIDE SEQUENCE [LARGE SCALE GENOMIC DNA]</scope>
    <source>
        <strain evidence="2">S2_006_000_R2_64</strain>
    </source>
</reference>
<protein>
    <submittedName>
        <fullName evidence="2">Energy transducer TonB</fullName>
    </submittedName>
</protein>
<accession>A0A2W5FHV9</accession>